<sequence length="120" mass="13139">MPDGSRIIFVTTGITTFSSITPNYLLYATCKGAIKQMTRMMAKDLVPKGIHVNALSPGPTTTEFFFQDKTDQVIKAINKRNPFGRLGVVEEIADVFMFLCSKQSSWVNGQCLLANGGAMV</sequence>
<dbReference type="PANTHER" id="PTHR48107">
    <property type="entry name" value="NADPH-DEPENDENT ALDEHYDE REDUCTASE-LIKE PROTEIN, CHLOROPLASTIC-RELATED"/>
    <property type="match status" value="1"/>
</dbReference>
<keyword evidence="5" id="KW-1185">Reference proteome</keyword>
<keyword evidence="3" id="KW-0560">Oxidoreductase</keyword>
<name>A0A2P4ZIP1_9HYPO</name>
<reference evidence="4 5" key="1">
    <citation type="journal article" date="2016" name="Genome Announc.">
        <title>Draft Whole-Genome Sequence of Trichoderma gamsii T6085, a Promising Biocontrol Agent of Fusarium Head Blight on Wheat.</title>
        <authorList>
            <person name="Baroncelli R."/>
            <person name="Zapparata A."/>
            <person name="Piaggeschi G."/>
            <person name="Sarrocco S."/>
            <person name="Vannacci G."/>
        </authorList>
    </citation>
    <scope>NUCLEOTIDE SEQUENCE [LARGE SCALE GENOMIC DNA]</scope>
    <source>
        <strain evidence="4 5">T6085</strain>
    </source>
</reference>
<dbReference type="EMBL" id="JPDN02000024">
    <property type="protein sequence ID" value="PON24154.1"/>
    <property type="molecule type" value="Genomic_DNA"/>
</dbReference>
<dbReference type="PANTHER" id="PTHR48107:SF7">
    <property type="entry name" value="RE15974P"/>
    <property type="match status" value="1"/>
</dbReference>
<dbReference type="GO" id="GO:0016614">
    <property type="term" value="F:oxidoreductase activity, acting on CH-OH group of donors"/>
    <property type="evidence" value="ECO:0007669"/>
    <property type="project" value="UniProtKB-ARBA"/>
</dbReference>
<dbReference type="InterPro" id="IPR036291">
    <property type="entry name" value="NAD(P)-bd_dom_sf"/>
</dbReference>
<dbReference type="AlphaFoldDB" id="A0A2P4ZIP1"/>
<evidence type="ECO:0000313" key="5">
    <source>
        <dbReference type="Proteomes" id="UP000054821"/>
    </source>
</evidence>
<dbReference type="PROSITE" id="PS00061">
    <property type="entry name" value="ADH_SHORT"/>
    <property type="match status" value="1"/>
</dbReference>
<dbReference type="InterPro" id="IPR002347">
    <property type="entry name" value="SDR_fam"/>
</dbReference>
<evidence type="ECO:0000256" key="1">
    <source>
        <dbReference type="ARBA" id="ARBA00006484"/>
    </source>
</evidence>
<evidence type="ECO:0000256" key="2">
    <source>
        <dbReference type="ARBA" id="ARBA00022857"/>
    </source>
</evidence>
<dbReference type="Proteomes" id="UP000054821">
    <property type="component" value="Unassembled WGS sequence"/>
</dbReference>
<dbReference type="InterPro" id="IPR020904">
    <property type="entry name" value="Sc_DH/Rdtase_CS"/>
</dbReference>
<gene>
    <name evidence="4" type="ORF">TGAM01_v206842</name>
</gene>
<dbReference type="SUPFAM" id="SSF51735">
    <property type="entry name" value="NAD(P)-binding Rossmann-fold domains"/>
    <property type="match status" value="1"/>
</dbReference>
<dbReference type="Pfam" id="PF13561">
    <property type="entry name" value="adh_short_C2"/>
    <property type="match status" value="1"/>
</dbReference>
<dbReference type="RefSeq" id="XP_018662519.1">
    <property type="nucleotide sequence ID" value="XM_018804404.1"/>
</dbReference>
<accession>A0A2P4ZIP1</accession>
<evidence type="ECO:0000256" key="3">
    <source>
        <dbReference type="ARBA" id="ARBA00023002"/>
    </source>
</evidence>
<protein>
    <submittedName>
        <fullName evidence="4">Short-chain dehydrogenase</fullName>
    </submittedName>
</protein>
<dbReference type="STRING" id="398673.A0A2P4ZIP1"/>
<proteinExistence type="inferred from homology"/>
<dbReference type="PRINTS" id="PR00081">
    <property type="entry name" value="GDHRDH"/>
</dbReference>
<evidence type="ECO:0000313" key="4">
    <source>
        <dbReference type="EMBL" id="PON24154.1"/>
    </source>
</evidence>
<dbReference type="Gene3D" id="3.40.50.720">
    <property type="entry name" value="NAD(P)-binding Rossmann-like Domain"/>
    <property type="match status" value="1"/>
</dbReference>
<dbReference type="GeneID" id="29984487"/>
<comment type="caution">
    <text evidence="4">The sequence shown here is derived from an EMBL/GenBank/DDBJ whole genome shotgun (WGS) entry which is preliminary data.</text>
</comment>
<organism evidence="4 5">
    <name type="scientific">Trichoderma gamsii</name>
    <dbReference type="NCBI Taxonomy" id="398673"/>
    <lineage>
        <taxon>Eukaryota</taxon>
        <taxon>Fungi</taxon>
        <taxon>Dikarya</taxon>
        <taxon>Ascomycota</taxon>
        <taxon>Pezizomycotina</taxon>
        <taxon>Sordariomycetes</taxon>
        <taxon>Hypocreomycetidae</taxon>
        <taxon>Hypocreales</taxon>
        <taxon>Hypocreaceae</taxon>
        <taxon>Trichoderma</taxon>
    </lineage>
</organism>
<keyword evidence="2" id="KW-0521">NADP</keyword>
<comment type="similarity">
    <text evidence="1">Belongs to the short-chain dehydrogenases/reductases (SDR) family.</text>
</comment>